<keyword evidence="2" id="KW-0436">Ligase</keyword>
<dbReference type="SUPFAM" id="SSF56091">
    <property type="entry name" value="DNA ligase/mRNA capping enzyme, catalytic domain"/>
    <property type="match status" value="1"/>
</dbReference>
<dbReference type="InterPro" id="IPR050326">
    <property type="entry name" value="NAD_dep_DNA_ligaseB"/>
</dbReference>
<reference evidence="8 9" key="1">
    <citation type="submission" date="2018-03" db="EMBL/GenBank/DDBJ databases">
        <authorList>
            <person name="Guldener U."/>
        </authorList>
    </citation>
    <scope>NUCLEOTIDE SEQUENCE [LARGE SCALE GENOMIC DNA]</scope>
    <source>
        <strain evidence="8 9">DAOM196992</strain>
    </source>
</reference>
<dbReference type="InterPro" id="IPR012340">
    <property type="entry name" value="NA-bd_OB-fold"/>
</dbReference>
<dbReference type="GO" id="GO:0006310">
    <property type="term" value="P:DNA recombination"/>
    <property type="evidence" value="ECO:0007669"/>
    <property type="project" value="InterPro"/>
</dbReference>
<sequence>MHRLIRPAACSLDGLSSAAGAVGTAARRMAGAPSSSTRTISSSSGGRGLTTLAPSAVPTGSSGLSIQQVRWTHQQPQQHQQGHHRDAASSPLVELRRLRQLVREADATNSKLDKERILSDFSDLQPLLAFLYDAHSRLHITSGSLKRHLDRRKADADWQHNVAPRLTTSSNKAQARTKRTAMMDSLEQRVDPPETLLELFQMLRQRRVTGGMALATVAVFLQRHGILAEHDDALSDSSSGDAELDNRESIRKVLMKPTVLEIFMRCIDRNLQAGFGEKMLVQAFNGRHRQQQNDDGNDAAENGTAADKESGKGKQRLVDEGDAGNGSVPGMKTSTFEVALGKTVMLDELPEIFTSKQGEPQGWFASRKLDGIRCIIFVDFDPDLPSSPDRPLVIQSIQTLSRTGREFTTLELIKADLAATLPSNPTIRAMVEQELVRSPQLCHQRVRLVLDGETCMLTRPPDGGAAVETDAVPEGDQGAFVAVANPNASKARQQHPGRGERETFVENFRAISGAIRRKKGIVPRPRYFPFDLLTEREFTLWRGKVALVDGAAAASSPPSSPDTEPAYVAHRPFSSRVSTLQSVVRWCHEAKPGQSRTLRQLEQHLVRGADEVDPLITTALEQGWEGLMLRHSSSIYVGKRSAHLLKLKQWQDAEYRIEAVNVAPMRLSLGGGGGYRVCDGVASVTIRHNGIEVRVGSGFTTKQRVEWAKHPERIRGKWCTVEYFAESQSNARDGKVGAAGGAGAGAGGGDGGGDGGDNAGGSGGDSDSDGVRGAEQDKASAELDGGRSLRFPRIKQVYLEGGRDM</sequence>
<evidence type="ECO:0000256" key="5">
    <source>
        <dbReference type="ARBA" id="ARBA00023204"/>
    </source>
</evidence>
<evidence type="ECO:0000313" key="8">
    <source>
        <dbReference type="EMBL" id="SPO35429.1"/>
    </source>
</evidence>
<feature type="compositionally biased region" description="Basic and acidic residues" evidence="6">
    <location>
        <begin position="769"/>
        <end position="787"/>
    </location>
</feature>
<feature type="compositionally biased region" description="Gly residues" evidence="6">
    <location>
        <begin position="742"/>
        <end position="764"/>
    </location>
</feature>
<dbReference type="InterPro" id="IPR012310">
    <property type="entry name" value="DNA_ligase_ATP-dep_cent"/>
</dbReference>
<dbReference type="GO" id="GO:0006260">
    <property type="term" value="P:DNA replication"/>
    <property type="evidence" value="ECO:0007669"/>
    <property type="project" value="UniProtKB-KW"/>
</dbReference>
<dbReference type="AlphaFoldDB" id="A0A5C3EWB5"/>
<dbReference type="Proteomes" id="UP000323386">
    <property type="component" value="Unassembled WGS sequence"/>
</dbReference>
<evidence type="ECO:0000256" key="1">
    <source>
        <dbReference type="ARBA" id="ARBA00001968"/>
    </source>
</evidence>
<feature type="compositionally biased region" description="Low complexity" evidence="6">
    <location>
        <begin position="34"/>
        <end position="52"/>
    </location>
</feature>
<dbReference type="Gene3D" id="2.40.50.140">
    <property type="entry name" value="Nucleic acid-binding proteins"/>
    <property type="match status" value="1"/>
</dbReference>
<evidence type="ECO:0000313" key="9">
    <source>
        <dbReference type="Proteomes" id="UP000323386"/>
    </source>
</evidence>
<dbReference type="OrthoDB" id="411785at2759"/>
<comment type="cofactor">
    <cofactor evidence="1">
        <name>a divalent metal cation</name>
        <dbReference type="ChEBI" id="CHEBI:60240"/>
    </cofactor>
</comment>
<dbReference type="Pfam" id="PF01068">
    <property type="entry name" value="DNA_ligase_A_M"/>
    <property type="match status" value="1"/>
</dbReference>
<dbReference type="GO" id="GO:0006281">
    <property type="term" value="P:DNA repair"/>
    <property type="evidence" value="ECO:0007669"/>
    <property type="project" value="UniProtKB-KW"/>
</dbReference>
<evidence type="ECO:0000256" key="6">
    <source>
        <dbReference type="SAM" id="MobiDB-lite"/>
    </source>
</evidence>
<protein>
    <recommendedName>
        <fullName evidence="7">ATP-dependent DNA ligase family profile domain-containing protein</fullName>
    </recommendedName>
</protein>
<dbReference type="GO" id="GO:0005524">
    <property type="term" value="F:ATP binding"/>
    <property type="evidence" value="ECO:0007669"/>
    <property type="project" value="InterPro"/>
</dbReference>
<keyword evidence="5" id="KW-0234">DNA repair</keyword>
<feature type="compositionally biased region" description="Low complexity" evidence="6">
    <location>
        <begin position="67"/>
        <end position="80"/>
    </location>
</feature>
<feature type="region of interest" description="Disordered" evidence="6">
    <location>
        <begin position="287"/>
        <end position="332"/>
    </location>
</feature>
<evidence type="ECO:0000256" key="2">
    <source>
        <dbReference type="ARBA" id="ARBA00022598"/>
    </source>
</evidence>
<feature type="region of interest" description="Disordered" evidence="6">
    <location>
        <begin position="742"/>
        <end position="787"/>
    </location>
</feature>
<name>A0A5C3EWB5_9BASI</name>
<accession>A0A5C3EWB5</accession>
<feature type="domain" description="ATP-dependent DNA ligase family profile" evidence="7">
    <location>
        <begin position="568"/>
        <end position="648"/>
    </location>
</feature>
<feature type="region of interest" description="Disordered" evidence="6">
    <location>
        <begin position="27"/>
        <end position="92"/>
    </location>
</feature>
<keyword evidence="3" id="KW-0235">DNA replication</keyword>
<dbReference type="SUPFAM" id="SSF50249">
    <property type="entry name" value="Nucleic acid-binding proteins"/>
    <property type="match status" value="1"/>
</dbReference>
<keyword evidence="9" id="KW-1185">Reference proteome</keyword>
<dbReference type="PANTHER" id="PTHR47810:SF1">
    <property type="entry name" value="DNA LIGASE B"/>
    <property type="match status" value="1"/>
</dbReference>
<dbReference type="GO" id="GO:0003910">
    <property type="term" value="F:DNA ligase (ATP) activity"/>
    <property type="evidence" value="ECO:0007669"/>
    <property type="project" value="InterPro"/>
</dbReference>
<organism evidence="8 9">
    <name type="scientific">Pseudozyma flocculosa</name>
    <dbReference type="NCBI Taxonomy" id="84751"/>
    <lineage>
        <taxon>Eukaryota</taxon>
        <taxon>Fungi</taxon>
        <taxon>Dikarya</taxon>
        <taxon>Basidiomycota</taxon>
        <taxon>Ustilaginomycotina</taxon>
        <taxon>Ustilaginomycetes</taxon>
        <taxon>Ustilaginales</taxon>
        <taxon>Ustilaginaceae</taxon>
        <taxon>Pseudozyma</taxon>
    </lineage>
</organism>
<evidence type="ECO:0000256" key="4">
    <source>
        <dbReference type="ARBA" id="ARBA00022763"/>
    </source>
</evidence>
<dbReference type="EMBL" id="OOIP01000002">
    <property type="protein sequence ID" value="SPO35429.1"/>
    <property type="molecule type" value="Genomic_DNA"/>
</dbReference>
<dbReference type="Gene3D" id="3.30.470.30">
    <property type="entry name" value="DNA ligase/mRNA capping enzyme"/>
    <property type="match status" value="1"/>
</dbReference>
<evidence type="ECO:0000256" key="3">
    <source>
        <dbReference type="ARBA" id="ARBA00022705"/>
    </source>
</evidence>
<gene>
    <name evidence="8" type="ORF">PSFLO_00900</name>
</gene>
<proteinExistence type="predicted"/>
<evidence type="ECO:0000259" key="7">
    <source>
        <dbReference type="Pfam" id="PF01068"/>
    </source>
</evidence>
<dbReference type="PANTHER" id="PTHR47810">
    <property type="entry name" value="DNA LIGASE"/>
    <property type="match status" value="1"/>
</dbReference>
<feature type="compositionally biased region" description="Basic and acidic residues" evidence="6">
    <location>
        <begin position="306"/>
        <end position="319"/>
    </location>
</feature>
<keyword evidence="4" id="KW-0227">DNA damage</keyword>